<gene>
    <name evidence="2" type="ORF">FRX48_04822</name>
</gene>
<name>A0A5M8PR62_9LECA</name>
<dbReference type="OrthoDB" id="62952at2759"/>
<feature type="repeat" description="TPR" evidence="1">
    <location>
        <begin position="342"/>
        <end position="375"/>
    </location>
</feature>
<dbReference type="Gene3D" id="1.25.40.10">
    <property type="entry name" value="Tetratricopeptide repeat domain"/>
    <property type="match status" value="1"/>
</dbReference>
<evidence type="ECO:0000313" key="3">
    <source>
        <dbReference type="Proteomes" id="UP000324767"/>
    </source>
</evidence>
<evidence type="ECO:0000313" key="2">
    <source>
        <dbReference type="EMBL" id="KAA6411542.1"/>
    </source>
</evidence>
<accession>A0A5M8PR62</accession>
<dbReference type="SUPFAM" id="SSF48452">
    <property type="entry name" value="TPR-like"/>
    <property type="match status" value="1"/>
</dbReference>
<dbReference type="InterPro" id="IPR019734">
    <property type="entry name" value="TPR_rpt"/>
</dbReference>
<evidence type="ECO:0000256" key="1">
    <source>
        <dbReference type="PROSITE-ProRule" id="PRU00339"/>
    </source>
</evidence>
<reference evidence="2 3" key="1">
    <citation type="submission" date="2019-09" db="EMBL/GenBank/DDBJ databases">
        <title>The hologenome of the rock-dwelling lichen Lasallia pustulata.</title>
        <authorList>
            <person name="Greshake Tzovaras B."/>
            <person name="Segers F."/>
            <person name="Bicker A."/>
            <person name="Dal Grande F."/>
            <person name="Otte J."/>
            <person name="Hankeln T."/>
            <person name="Schmitt I."/>
            <person name="Ebersberger I."/>
        </authorList>
    </citation>
    <scope>NUCLEOTIDE SEQUENCE [LARGE SCALE GENOMIC DNA]</scope>
    <source>
        <strain evidence="2">A1-1</strain>
    </source>
</reference>
<dbReference type="PROSITE" id="PS50005">
    <property type="entry name" value="TPR"/>
    <property type="match status" value="1"/>
</dbReference>
<dbReference type="AlphaFoldDB" id="A0A5M8PR62"/>
<dbReference type="InterPro" id="IPR011990">
    <property type="entry name" value="TPR-like_helical_dom_sf"/>
</dbReference>
<protein>
    <submittedName>
        <fullName evidence="2">Uncharacterized protein</fullName>
    </submittedName>
</protein>
<dbReference type="Proteomes" id="UP000324767">
    <property type="component" value="Unassembled WGS sequence"/>
</dbReference>
<comment type="caution">
    <text evidence="2">The sequence shown here is derived from an EMBL/GenBank/DDBJ whole genome shotgun (WGS) entry which is preliminary data.</text>
</comment>
<dbReference type="EMBL" id="VXIT01000007">
    <property type="protein sequence ID" value="KAA6411542.1"/>
    <property type="molecule type" value="Genomic_DNA"/>
</dbReference>
<keyword evidence="1" id="KW-0802">TPR repeat</keyword>
<proteinExistence type="predicted"/>
<sequence>MASKGKKPELLDLPPELRTKIWEQTLMPAGERLLNQLFEHKPPFARVANPYRGEVQGLSLWTIEPTFDTAIVRVSQGVNKEASSIVGKIEWVSVTVDVNGYSSRLESGGFIAPFAMTPFAMTPRAETPGKNFGEAGLEVDVKFGLNPPGKDKFFCSTLELPGLCRALSLTAGYSSAQLCLKMGKCGNASDDIRRSRESDIVGPFTNPIGQPGRVTVEGCMTEEILTWAKEVNKNRATSSTRVQQIISDLLARSDESIELESWHEAHDRALSCIGLIDIALKYDAIQHLYYTDIYNYLRRTNALCLSNMILASLKLNDATLAFTYVIQIKDNLVDLRGEVGLSTANMRIGMVHAKLGNNRDAMDYFSPAYHHPPQDPQVIEELQAFRQGMEENKDPTREEKELIMIIKVMLDGEWTPPKNSE</sequence>
<organism evidence="2 3">
    <name type="scientific">Lasallia pustulata</name>
    <dbReference type="NCBI Taxonomy" id="136370"/>
    <lineage>
        <taxon>Eukaryota</taxon>
        <taxon>Fungi</taxon>
        <taxon>Dikarya</taxon>
        <taxon>Ascomycota</taxon>
        <taxon>Pezizomycotina</taxon>
        <taxon>Lecanoromycetes</taxon>
        <taxon>OSLEUM clade</taxon>
        <taxon>Umbilicariomycetidae</taxon>
        <taxon>Umbilicariales</taxon>
        <taxon>Umbilicariaceae</taxon>
        <taxon>Lasallia</taxon>
    </lineage>
</organism>